<dbReference type="PROSITE" id="PS50252">
    <property type="entry name" value="TBOX_3"/>
    <property type="match status" value="1"/>
</dbReference>
<dbReference type="InterPro" id="IPR036960">
    <property type="entry name" value="T-box_sf"/>
</dbReference>
<dbReference type="AlphaFoldDB" id="A0A8R1ECY4"/>
<dbReference type="GO" id="GO:0045893">
    <property type="term" value="P:positive regulation of DNA-templated transcription"/>
    <property type="evidence" value="ECO:0007669"/>
    <property type="project" value="InterPro"/>
</dbReference>
<dbReference type="GO" id="GO:0000981">
    <property type="term" value="F:DNA-binding transcription factor activity, RNA polymerase II-specific"/>
    <property type="evidence" value="ECO:0007669"/>
    <property type="project" value="TreeGrafter"/>
</dbReference>
<keyword evidence="2 5" id="KW-0238">DNA-binding</keyword>
<dbReference type="PRINTS" id="PR00937">
    <property type="entry name" value="TBOX"/>
</dbReference>
<dbReference type="InterPro" id="IPR046360">
    <property type="entry name" value="T-box_DNA-bd"/>
</dbReference>
<evidence type="ECO:0000256" key="5">
    <source>
        <dbReference type="PROSITE-ProRule" id="PRU00201"/>
    </source>
</evidence>
<dbReference type="GO" id="GO:0001708">
    <property type="term" value="P:cell fate specification"/>
    <property type="evidence" value="ECO:0007669"/>
    <property type="project" value="TreeGrafter"/>
</dbReference>
<evidence type="ECO:0000313" key="9">
    <source>
        <dbReference type="Proteomes" id="UP000005237"/>
    </source>
</evidence>
<evidence type="ECO:0000259" key="7">
    <source>
        <dbReference type="PROSITE" id="PS50252"/>
    </source>
</evidence>
<accession>A0A8R1ECY4</accession>
<protein>
    <recommendedName>
        <fullName evidence="7">T-box domain-containing protein</fullName>
    </recommendedName>
</protein>
<dbReference type="CDD" id="cd00182">
    <property type="entry name" value="T-box"/>
    <property type="match status" value="1"/>
</dbReference>
<dbReference type="Proteomes" id="UP000005237">
    <property type="component" value="Unassembled WGS sequence"/>
</dbReference>
<reference evidence="9" key="1">
    <citation type="submission" date="2010-08" db="EMBL/GenBank/DDBJ databases">
        <authorList>
            <consortium name="Caenorhabditis japonica Sequencing Consortium"/>
            <person name="Wilson R.K."/>
        </authorList>
    </citation>
    <scope>NUCLEOTIDE SEQUENCE [LARGE SCALE GENOMIC DNA]</scope>
    <source>
        <strain evidence="9">DF5081</strain>
    </source>
</reference>
<dbReference type="InterPro" id="IPR001699">
    <property type="entry name" value="TF_T-box"/>
</dbReference>
<dbReference type="OMA" id="PITHRPE"/>
<comment type="subcellular location">
    <subcellularLocation>
        <location evidence="5">Nucleus</location>
    </subcellularLocation>
</comment>
<evidence type="ECO:0000313" key="8">
    <source>
        <dbReference type="EnsemblMetazoa" id="CJA32449.1"/>
    </source>
</evidence>
<feature type="region of interest" description="Disordered" evidence="6">
    <location>
        <begin position="78"/>
        <end position="98"/>
    </location>
</feature>
<dbReference type="GO" id="GO:0000785">
    <property type="term" value="C:chromatin"/>
    <property type="evidence" value="ECO:0007669"/>
    <property type="project" value="TreeGrafter"/>
</dbReference>
<feature type="compositionally biased region" description="Basic and acidic residues" evidence="6">
    <location>
        <begin position="195"/>
        <end position="208"/>
    </location>
</feature>
<dbReference type="PANTHER" id="PTHR11267:SF165">
    <property type="entry name" value="T-BOX TRANSCRIPTION FACTOR TBX-35"/>
    <property type="match status" value="1"/>
</dbReference>
<dbReference type="GO" id="GO:0005634">
    <property type="term" value="C:nucleus"/>
    <property type="evidence" value="ECO:0007669"/>
    <property type="project" value="UniProtKB-SubCell"/>
</dbReference>
<keyword evidence="3" id="KW-0804">Transcription</keyword>
<reference evidence="8" key="2">
    <citation type="submission" date="2022-06" db="UniProtKB">
        <authorList>
            <consortium name="EnsemblMetazoa"/>
        </authorList>
    </citation>
    <scope>IDENTIFICATION</scope>
    <source>
        <strain evidence="8">DF5081</strain>
    </source>
</reference>
<evidence type="ECO:0000256" key="6">
    <source>
        <dbReference type="SAM" id="MobiDB-lite"/>
    </source>
</evidence>
<comment type="caution">
    <text evidence="5">Lacks conserved residue(s) required for the propagation of feature annotation.</text>
</comment>
<evidence type="ECO:0000256" key="4">
    <source>
        <dbReference type="ARBA" id="ARBA00023242"/>
    </source>
</evidence>
<keyword evidence="9" id="KW-1185">Reference proteome</keyword>
<keyword evidence="4 5" id="KW-0539">Nucleus</keyword>
<dbReference type="EnsemblMetazoa" id="CJA32449.1">
    <property type="protein sequence ID" value="CJA32449.1"/>
    <property type="gene ID" value="WBGene00208296"/>
</dbReference>
<name>A0A8R1ECY4_CAEJA</name>
<evidence type="ECO:0000256" key="3">
    <source>
        <dbReference type="ARBA" id="ARBA00023163"/>
    </source>
</evidence>
<feature type="domain" description="T-box" evidence="7">
    <location>
        <begin position="9"/>
        <end position="191"/>
    </location>
</feature>
<dbReference type="GO" id="GO:0000978">
    <property type="term" value="F:RNA polymerase II cis-regulatory region sequence-specific DNA binding"/>
    <property type="evidence" value="ECO:0007669"/>
    <property type="project" value="InterPro"/>
</dbReference>
<keyword evidence="1" id="KW-0805">Transcription regulation</keyword>
<dbReference type="SUPFAM" id="SSF49417">
    <property type="entry name" value="p53-like transcription factors"/>
    <property type="match status" value="1"/>
</dbReference>
<sequence>MHSSVQVTLANREDYLQFYPMLLNEQCLKSTGRQLHPAPRFVFSNLEPNSEYTMSVQFRKTSGFQWQYCDNEWRPVGSKENPVNEKAPEIQHPDGARFGDRWNQNDTSFNIRLTNKSSTAELVGLTSLCKYMIVLVIRQMLRQPDGQYAEHGDPLEFFFPETEFIAVSRYYDPRVSDIKSATNKFSSRNAKRKRSLEEQEKSAKRKCSEPVTSSEFSPQHVQYSGDWNYFNYPHYNNYYNFYNCQSSQSFPKYPPVFNFYPDNSSYWNNQYQYSSF</sequence>
<dbReference type="SMART" id="SM00425">
    <property type="entry name" value="TBOX"/>
    <property type="match status" value="1"/>
</dbReference>
<organism evidence="8 9">
    <name type="scientific">Caenorhabditis japonica</name>
    <dbReference type="NCBI Taxonomy" id="281687"/>
    <lineage>
        <taxon>Eukaryota</taxon>
        <taxon>Metazoa</taxon>
        <taxon>Ecdysozoa</taxon>
        <taxon>Nematoda</taxon>
        <taxon>Chromadorea</taxon>
        <taxon>Rhabditida</taxon>
        <taxon>Rhabditina</taxon>
        <taxon>Rhabditomorpha</taxon>
        <taxon>Rhabditoidea</taxon>
        <taxon>Rhabditidae</taxon>
        <taxon>Peloderinae</taxon>
        <taxon>Caenorhabditis</taxon>
    </lineage>
</organism>
<dbReference type="InterPro" id="IPR008967">
    <property type="entry name" value="p53-like_TF_DNA-bd_sf"/>
</dbReference>
<proteinExistence type="predicted"/>
<dbReference type="Gene3D" id="2.60.40.820">
    <property type="entry name" value="Transcription factor, T-box"/>
    <property type="match status" value="1"/>
</dbReference>
<feature type="compositionally biased region" description="Basic and acidic residues" evidence="6">
    <location>
        <begin position="82"/>
        <end position="98"/>
    </location>
</feature>
<dbReference type="Pfam" id="PF00907">
    <property type="entry name" value="T-box"/>
    <property type="match status" value="1"/>
</dbReference>
<evidence type="ECO:0000256" key="2">
    <source>
        <dbReference type="ARBA" id="ARBA00023125"/>
    </source>
</evidence>
<dbReference type="PANTHER" id="PTHR11267">
    <property type="entry name" value="T-BOX PROTEIN-RELATED"/>
    <property type="match status" value="1"/>
</dbReference>
<feature type="region of interest" description="Disordered" evidence="6">
    <location>
        <begin position="189"/>
        <end position="211"/>
    </location>
</feature>
<evidence type="ECO:0000256" key="1">
    <source>
        <dbReference type="ARBA" id="ARBA00023015"/>
    </source>
</evidence>